<reference evidence="2" key="1">
    <citation type="journal article" date="2022" name="Mol. Ecol. Resour.">
        <title>The genomes of chicory, endive, great burdock and yacon provide insights into Asteraceae palaeo-polyploidization history and plant inulin production.</title>
        <authorList>
            <person name="Fan W."/>
            <person name="Wang S."/>
            <person name="Wang H."/>
            <person name="Wang A."/>
            <person name="Jiang F."/>
            <person name="Liu H."/>
            <person name="Zhao H."/>
            <person name="Xu D."/>
            <person name="Zhang Y."/>
        </authorList>
    </citation>
    <scope>NUCLEOTIDE SEQUENCE [LARGE SCALE GENOMIC DNA]</scope>
    <source>
        <strain evidence="2">cv. Punajuju</strain>
    </source>
</reference>
<dbReference type="EMBL" id="CM042016">
    <property type="protein sequence ID" value="KAI3699072.1"/>
    <property type="molecule type" value="Genomic_DNA"/>
</dbReference>
<accession>A0ACB8ZND7</accession>
<protein>
    <submittedName>
        <fullName evidence="1">Uncharacterized protein</fullName>
    </submittedName>
</protein>
<proteinExistence type="predicted"/>
<reference evidence="1 2" key="2">
    <citation type="journal article" date="2022" name="Mol. Ecol. Resour.">
        <title>The genomes of chicory, endive, great burdock and yacon provide insights into Asteraceae paleo-polyploidization history and plant inulin production.</title>
        <authorList>
            <person name="Fan W."/>
            <person name="Wang S."/>
            <person name="Wang H."/>
            <person name="Wang A."/>
            <person name="Jiang F."/>
            <person name="Liu H."/>
            <person name="Zhao H."/>
            <person name="Xu D."/>
            <person name="Zhang Y."/>
        </authorList>
    </citation>
    <scope>NUCLEOTIDE SEQUENCE [LARGE SCALE GENOMIC DNA]</scope>
    <source>
        <strain evidence="2">cv. Punajuju</strain>
        <tissue evidence="1">Leaves</tissue>
    </source>
</reference>
<evidence type="ECO:0000313" key="2">
    <source>
        <dbReference type="Proteomes" id="UP001055811"/>
    </source>
</evidence>
<name>A0ACB8ZND7_CICIN</name>
<keyword evidence="2" id="KW-1185">Reference proteome</keyword>
<gene>
    <name evidence="1" type="ORF">L2E82_43087</name>
</gene>
<sequence length="220" mass="24998">MAEPAEELEPLFDYTRVQPFDVVCLDDDDVSDSSILIPSKRRKSSDSVAEKVQNTGNVINIDNGDDDDLDWLAPPPKVAVDKAKLSENSTIKELRLKKQELMSFTESAKDMFKTVEESVKRNLKASMDSSSESPIEKPLKPAVERQKIVISIQDKDGLKQFRVYRDDKFERLFKMYADKANLKVESLVFCFDGDKIDPKNTPSNLDMEDDDMVEVHLKSS</sequence>
<evidence type="ECO:0000313" key="1">
    <source>
        <dbReference type="EMBL" id="KAI3699072.1"/>
    </source>
</evidence>
<organism evidence="1 2">
    <name type="scientific">Cichorium intybus</name>
    <name type="common">Chicory</name>
    <dbReference type="NCBI Taxonomy" id="13427"/>
    <lineage>
        <taxon>Eukaryota</taxon>
        <taxon>Viridiplantae</taxon>
        <taxon>Streptophyta</taxon>
        <taxon>Embryophyta</taxon>
        <taxon>Tracheophyta</taxon>
        <taxon>Spermatophyta</taxon>
        <taxon>Magnoliopsida</taxon>
        <taxon>eudicotyledons</taxon>
        <taxon>Gunneridae</taxon>
        <taxon>Pentapetalae</taxon>
        <taxon>asterids</taxon>
        <taxon>campanulids</taxon>
        <taxon>Asterales</taxon>
        <taxon>Asteraceae</taxon>
        <taxon>Cichorioideae</taxon>
        <taxon>Cichorieae</taxon>
        <taxon>Cichoriinae</taxon>
        <taxon>Cichorium</taxon>
    </lineage>
</organism>
<comment type="caution">
    <text evidence="1">The sequence shown here is derived from an EMBL/GenBank/DDBJ whole genome shotgun (WGS) entry which is preliminary data.</text>
</comment>
<dbReference type="Proteomes" id="UP001055811">
    <property type="component" value="Linkage Group LG08"/>
</dbReference>